<dbReference type="AlphaFoldDB" id="G7VD64"/>
<keyword evidence="1" id="KW-1133">Transmembrane helix</keyword>
<keyword evidence="1" id="KW-0812">Transmembrane</keyword>
<feature type="transmembrane region" description="Helical" evidence="1">
    <location>
        <begin position="83"/>
        <end position="103"/>
    </location>
</feature>
<proteinExistence type="predicted"/>
<dbReference type="EMBL" id="CP003098">
    <property type="protein sequence ID" value="AET33943.1"/>
    <property type="molecule type" value="Genomic_DNA"/>
</dbReference>
<sequence length="111" mass="11633">MLKGLIAGLAVFAVNVVIGGFKLESVGGGFLYILLGVILDLALGRKGGLLIAAVGFAITTSLFILPLLLGIGKVEVVGMDPATGLVLFTAVNALYWAVFYGVYELADRYLR</sequence>
<dbReference type="BioCyc" id="PSP1104324:GJSN-2503-MONOMER"/>
<keyword evidence="3" id="KW-1185">Reference proteome</keyword>
<reference evidence="2 3" key="1">
    <citation type="journal article" date="2012" name="J. Bacteriol.">
        <title>Complete genome sequence of strain 1860, a crenarchaeon of the genus pyrobaculum able to grow with various electron acceptors.</title>
        <authorList>
            <person name="Mardanov A.V."/>
            <person name="Gumerov V.M."/>
            <person name="Slobodkina G.B."/>
            <person name="Beletsky A.V."/>
            <person name="Bonch-Osmolovskaya E.A."/>
            <person name="Ravin N.V."/>
            <person name="Skryabin K.G."/>
        </authorList>
    </citation>
    <scope>NUCLEOTIDE SEQUENCE [LARGE SCALE GENOMIC DNA]</scope>
    <source>
        <strain evidence="2 3">1860</strain>
    </source>
</reference>
<name>G7VD64_9CREN</name>
<keyword evidence="1" id="KW-0472">Membrane</keyword>
<evidence type="ECO:0000313" key="3">
    <source>
        <dbReference type="Proteomes" id="UP000005867"/>
    </source>
</evidence>
<dbReference type="KEGG" id="pyr:P186_2559"/>
<accession>G7VD64</accession>
<dbReference type="Proteomes" id="UP000005867">
    <property type="component" value="Chromosome"/>
</dbReference>
<evidence type="ECO:0000256" key="1">
    <source>
        <dbReference type="SAM" id="Phobius"/>
    </source>
</evidence>
<feature type="transmembrane region" description="Helical" evidence="1">
    <location>
        <begin position="49"/>
        <end position="71"/>
    </location>
</feature>
<evidence type="ECO:0000313" key="2">
    <source>
        <dbReference type="EMBL" id="AET33943.1"/>
    </source>
</evidence>
<protein>
    <submittedName>
        <fullName evidence="2">Uncharacterized protein</fullName>
    </submittedName>
</protein>
<organism evidence="2 3">
    <name type="scientific">Pyrobaculum ferrireducens</name>
    <dbReference type="NCBI Taxonomy" id="1104324"/>
    <lineage>
        <taxon>Archaea</taxon>
        <taxon>Thermoproteota</taxon>
        <taxon>Thermoprotei</taxon>
        <taxon>Thermoproteales</taxon>
        <taxon>Thermoproteaceae</taxon>
        <taxon>Pyrobaculum</taxon>
    </lineage>
</organism>
<dbReference type="HOGENOM" id="CLU_2152717_0_0_2"/>
<gene>
    <name evidence="2" type="ORF">P186_2559</name>
</gene>
<dbReference type="RefSeq" id="WP_014289768.1">
    <property type="nucleotide sequence ID" value="NC_016645.1"/>
</dbReference>
<feature type="transmembrane region" description="Helical" evidence="1">
    <location>
        <begin position="29"/>
        <end position="44"/>
    </location>
</feature>
<dbReference type="GeneID" id="11594160"/>